<proteinExistence type="predicted"/>
<keyword evidence="2" id="KW-1185">Reference proteome</keyword>
<reference evidence="1 2" key="1">
    <citation type="submission" date="2023-03" db="EMBL/GenBank/DDBJ databases">
        <title>High recombination rates correlate with genetic variation in Cardiocondyla obscurior ants.</title>
        <authorList>
            <person name="Errbii M."/>
        </authorList>
    </citation>
    <scope>NUCLEOTIDE SEQUENCE [LARGE SCALE GENOMIC DNA]</scope>
    <source>
        <strain evidence="1">Alpha-2009</strain>
        <tissue evidence="1">Whole body</tissue>
    </source>
</reference>
<organism evidence="1 2">
    <name type="scientific">Cardiocondyla obscurior</name>
    <dbReference type="NCBI Taxonomy" id="286306"/>
    <lineage>
        <taxon>Eukaryota</taxon>
        <taxon>Metazoa</taxon>
        <taxon>Ecdysozoa</taxon>
        <taxon>Arthropoda</taxon>
        <taxon>Hexapoda</taxon>
        <taxon>Insecta</taxon>
        <taxon>Pterygota</taxon>
        <taxon>Neoptera</taxon>
        <taxon>Endopterygota</taxon>
        <taxon>Hymenoptera</taxon>
        <taxon>Apocrita</taxon>
        <taxon>Aculeata</taxon>
        <taxon>Formicoidea</taxon>
        <taxon>Formicidae</taxon>
        <taxon>Myrmicinae</taxon>
        <taxon>Cardiocondyla</taxon>
    </lineage>
</organism>
<comment type="caution">
    <text evidence="1">The sequence shown here is derived from an EMBL/GenBank/DDBJ whole genome shotgun (WGS) entry which is preliminary data.</text>
</comment>
<dbReference type="AlphaFoldDB" id="A0AAW2G528"/>
<protein>
    <submittedName>
        <fullName evidence="1">Uncharacterized protein</fullName>
    </submittedName>
</protein>
<dbReference type="EMBL" id="JADYXP020000007">
    <property type="protein sequence ID" value="KAL0121242.1"/>
    <property type="molecule type" value="Genomic_DNA"/>
</dbReference>
<evidence type="ECO:0000313" key="2">
    <source>
        <dbReference type="Proteomes" id="UP001430953"/>
    </source>
</evidence>
<evidence type="ECO:0000313" key="1">
    <source>
        <dbReference type="EMBL" id="KAL0121242.1"/>
    </source>
</evidence>
<accession>A0AAW2G528</accession>
<name>A0AAW2G528_9HYME</name>
<gene>
    <name evidence="1" type="ORF">PUN28_008722</name>
</gene>
<sequence>MAAPKSQVSSVLSPSASRSVIARSGGVPMSNEKIEYRYGISARSSLRPLSIKITSADVAQAMEHRMQYSIMLFSTWGTYRDSENLPESLAYIACVNASSQRAKADSTGVRSISTGANRYFISVHSVIYACVCEPKRNVLIKAHKELKRIQSVEIMHSINKDFSTNDRR</sequence>
<dbReference type="Proteomes" id="UP001430953">
    <property type="component" value="Unassembled WGS sequence"/>
</dbReference>